<keyword evidence="2" id="KW-1133">Transmembrane helix</keyword>
<dbReference type="Pfam" id="PF16403">
    <property type="entry name" value="Bact_surface_Ig-like"/>
    <property type="match status" value="2"/>
</dbReference>
<dbReference type="InterPro" id="IPR013783">
    <property type="entry name" value="Ig-like_fold"/>
</dbReference>
<keyword evidence="2" id="KW-0812">Transmembrane</keyword>
<feature type="transmembrane region" description="Helical" evidence="2">
    <location>
        <begin position="1368"/>
        <end position="1390"/>
    </location>
</feature>
<protein>
    <recommendedName>
        <fullName evidence="3">Pesticidal crystal protein Cry22Aa Ig-like domain-containing protein</fullName>
    </recommendedName>
</protein>
<dbReference type="Proteomes" id="UP001190700">
    <property type="component" value="Unassembled WGS sequence"/>
</dbReference>
<accession>A0AAE0FJ56</accession>
<dbReference type="InterPro" id="IPR032179">
    <property type="entry name" value="Cry22Aa_Ig-like"/>
</dbReference>
<feature type="domain" description="Pesticidal crystal protein Cry22Aa Ig-like" evidence="3">
    <location>
        <begin position="27"/>
        <end position="103"/>
    </location>
</feature>
<name>A0AAE0FJ56_9CHLO</name>
<feature type="domain" description="Pesticidal crystal protein Cry22Aa Ig-like" evidence="3">
    <location>
        <begin position="186"/>
        <end position="251"/>
    </location>
</feature>
<dbReference type="InterPro" id="IPR051223">
    <property type="entry name" value="Polycystin"/>
</dbReference>
<dbReference type="PANTHER" id="PTHR10877:SF183">
    <property type="entry name" value="AT14535P-RELATED"/>
    <property type="match status" value="1"/>
</dbReference>
<feature type="region of interest" description="Disordered" evidence="1">
    <location>
        <begin position="724"/>
        <end position="777"/>
    </location>
</feature>
<keyword evidence="5" id="KW-1185">Reference proteome</keyword>
<feature type="transmembrane region" description="Helical" evidence="2">
    <location>
        <begin position="1101"/>
        <end position="1122"/>
    </location>
</feature>
<feature type="transmembrane region" description="Helical" evidence="2">
    <location>
        <begin position="1251"/>
        <end position="1273"/>
    </location>
</feature>
<evidence type="ECO:0000256" key="1">
    <source>
        <dbReference type="SAM" id="MobiDB-lite"/>
    </source>
</evidence>
<sequence>PALVFVDALQYEEYEPEALQDTTAPVITLTGEAYVEVTQNNEYNDPGATAFDAIDGYITVDVAGLDQIDTNRLTPTGAPYVLVYTARDKAGIEALPVERHVAVVSPCASPAYLCSDGVTCAQCGADAAGNLSCSCIEPLTVKLDATTEIQLLEYVPVEDVTAPIIELLGNGQHGFTSSGTPIMIHSLTVGTRFEDPGVVATDLEEGDVTARVQRLGVTAVDTSEPTPSEEPFVITYSVADTAGNEAQVTRRRIYVHDPCPGGRLCSSGQCSEAGSNLCTAVDFGEAEAEAEVEGPHVALVGASQVTVALGAAYVACSAESPRSDVCDPGADASDALEGDLRTLLLACSPDGERNRFEERGIGGCPFDSQVPAVYSLLFEVFNSGGASASAVRNVTVQASCPPGESLCLSGLTCSSQGVCVDDLAASLESASEPAAPKNTAPTLVLQTDDVAGMYISLTQYAEYNRCGDGVDPTTVVPCEAGAIATDAEDGDLTSRVLACPPASCLDKGCDGHEFETKGVQGCLDTGAEVGTVFEIEFVVMDRGSPALSASATRVVTIVAACPTGEELCLEDRACSAVPCDVRSGLLEEGPGRRLMSADEVTDAAAIPVSDAEAIEAEIHRLTSAMEGTAAALQALEDAVAGADGAGENAIWTRYHGGIWLRGAEIEQTQHIEALSASLNELGGGWDQMIEHSATSAVQADEAIEQSLADMNSRLDAILAGVSEAPSGRATSGGGSAASDSRSVPENEEGVPHAAGQTRGTAHSPDIPLSTYSRCDQGGPGVVETTVDIHFDVGADSGNSDIDAIGNAGTPPISPATPSASEDVVATNGPPVSRRLLRAAHSAESSTPDDFTIGEHEASLEEGHFGITDDDSGWHGFREGGTSSHSVHQASLRVRPHVALNNLLIGGMLLQSEASMADDDVDDCAAAASSERFGELFGNSACQEQSMTTPRGADPVFTVGAELYDPAVAAKGTAGYYNTTPSSEEFEHRTGTAHPFKTRPEAGLAMDAYPFFFDVRAPRARTEELLLYLDEGRYTRGGGFRSLRAELLSYNSQTHLLALSQVAFRAHPSGSIIVSATTLPLSFGHTQSGTGFASILHYTNHLPWWVCATWAAVVLSVFVYHIVGLSHSLWATTRQDEQRKLPLSYMVQSSISFVGAAVHVAVILWHVAQRAYMDDQGLLGHAAIDPLDTTYDVYDDLFAEANFLLPSKATLADVAWRPPDEAQRWRLPDDETGLGGFVKVLGQANQLAALDMILRIVEAVNCMFIILRLLFAVCFHRKLAFVLDTLSASAVSLAHMFALMTALLGQYALLTHVLYGPYYETFSTGQLASTGVLQLAMLGDLMNFKVLDKSKYWQQPRSNSGVTQFVQDAFVIGSLSALFQFCLLHLLMGVITGAKLKVRQRESQIHSYTNLWDDILSNVKAQSKKHDMGWPTLDSTISLLRKVVPAPKKAKPQLCSLLAKTSAVLNWRSSSNHRTDRMDLQEPNDLEELRKLLERRFDHQKLKMTPKSTSLFSDGYGLHNMCESELHTHWRARKKQLAAAKQCSERAPFTTADSWTSTLIPPRHPRGGRTKRAKVQKQIRQVEEAVKTLSAATSGISKKLEAAHSHLKTSRSSPGNN</sequence>
<feature type="region of interest" description="Disordered" evidence="1">
    <location>
        <begin position="801"/>
        <end position="827"/>
    </location>
</feature>
<organism evidence="4 5">
    <name type="scientific">Cymbomonas tetramitiformis</name>
    <dbReference type="NCBI Taxonomy" id="36881"/>
    <lineage>
        <taxon>Eukaryota</taxon>
        <taxon>Viridiplantae</taxon>
        <taxon>Chlorophyta</taxon>
        <taxon>Pyramimonadophyceae</taxon>
        <taxon>Pyramimonadales</taxon>
        <taxon>Pyramimonadaceae</taxon>
        <taxon>Cymbomonas</taxon>
    </lineage>
</organism>
<dbReference type="PANTHER" id="PTHR10877">
    <property type="entry name" value="POLYCYSTIN FAMILY MEMBER"/>
    <property type="match status" value="1"/>
</dbReference>
<comment type="caution">
    <text evidence="4">The sequence shown here is derived from an EMBL/GenBank/DDBJ whole genome shotgun (WGS) entry which is preliminary data.</text>
</comment>
<gene>
    <name evidence="4" type="ORF">CYMTET_30364</name>
</gene>
<dbReference type="Gene3D" id="2.60.40.10">
    <property type="entry name" value="Immunoglobulins"/>
    <property type="match status" value="2"/>
</dbReference>
<feature type="transmembrane region" description="Helical" evidence="2">
    <location>
        <begin position="1142"/>
        <end position="1167"/>
    </location>
</feature>
<feature type="transmembrane region" description="Helical" evidence="2">
    <location>
        <begin position="1285"/>
        <end position="1308"/>
    </location>
</feature>
<evidence type="ECO:0000256" key="2">
    <source>
        <dbReference type="SAM" id="Phobius"/>
    </source>
</evidence>
<evidence type="ECO:0000313" key="5">
    <source>
        <dbReference type="Proteomes" id="UP001190700"/>
    </source>
</evidence>
<keyword evidence="2" id="KW-0472">Membrane</keyword>
<reference evidence="4 5" key="1">
    <citation type="journal article" date="2015" name="Genome Biol. Evol.">
        <title>Comparative Genomics of a Bacterivorous Green Alga Reveals Evolutionary Causalities and Consequences of Phago-Mixotrophic Mode of Nutrition.</title>
        <authorList>
            <person name="Burns J.A."/>
            <person name="Paasch A."/>
            <person name="Narechania A."/>
            <person name="Kim E."/>
        </authorList>
    </citation>
    <scope>NUCLEOTIDE SEQUENCE [LARGE SCALE GENOMIC DNA]</scope>
    <source>
        <strain evidence="4 5">PLY_AMNH</strain>
    </source>
</reference>
<dbReference type="EMBL" id="LGRX02017496">
    <property type="protein sequence ID" value="KAK3260693.1"/>
    <property type="molecule type" value="Genomic_DNA"/>
</dbReference>
<evidence type="ECO:0000313" key="4">
    <source>
        <dbReference type="EMBL" id="KAK3260693.1"/>
    </source>
</evidence>
<proteinExistence type="predicted"/>
<evidence type="ECO:0000259" key="3">
    <source>
        <dbReference type="Pfam" id="PF16403"/>
    </source>
</evidence>
<feature type="non-terminal residue" evidence="4">
    <location>
        <position position="1"/>
    </location>
</feature>